<evidence type="ECO:0000313" key="2">
    <source>
        <dbReference type="Proteomes" id="UP001218218"/>
    </source>
</evidence>
<name>A0AAD6ZD42_9AGAR</name>
<protein>
    <submittedName>
        <fullName evidence="1">Uncharacterized protein</fullName>
    </submittedName>
</protein>
<sequence>MSVCPKVGYAHHFIYACILDSIGPRVSSLCYVIFDKRWNLVFYGPRALQQNFGWPSNTLAHTTPQSSAPTPQSSSVALAQCKYTGIALRPPVTQLNMAKRCRSELT</sequence>
<reference evidence="1" key="1">
    <citation type="submission" date="2023-03" db="EMBL/GenBank/DDBJ databases">
        <title>Massive genome expansion in bonnet fungi (Mycena s.s.) driven by repeated elements and novel gene families across ecological guilds.</title>
        <authorList>
            <consortium name="Lawrence Berkeley National Laboratory"/>
            <person name="Harder C.B."/>
            <person name="Miyauchi S."/>
            <person name="Viragh M."/>
            <person name="Kuo A."/>
            <person name="Thoen E."/>
            <person name="Andreopoulos B."/>
            <person name="Lu D."/>
            <person name="Skrede I."/>
            <person name="Drula E."/>
            <person name="Henrissat B."/>
            <person name="Morin E."/>
            <person name="Kohler A."/>
            <person name="Barry K."/>
            <person name="LaButti K."/>
            <person name="Morin E."/>
            <person name="Salamov A."/>
            <person name="Lipzen A."/>
            <person name="Mereny Z."/>
            <person name="Hegedus B."/>
            <person name="Baldrian P."/>
            <person name="Stursova M."/>
            <person name="Weitz H."/>
            <person name="Taylor A."/>
            <person name="Grigoriev I.V."/>
            <person name="Nagy L.G."/>
            <person name="Martin F."/>
            <person name="Kauserud H."/>
        </authorList>
    </citation>
    <scope>NUCLEOTIDE SEQUENCE</scope>
    <source>
        <strain evidence="1">CBHHK002</strain>
    </source>
</reference>
<proteinExistence type="predicted"/>
<dbReference type="PROSITE" id="PS51257">
    <property type="entry name" value="PROKAR_LIPOPROTEIN"/>
    <property type="match status" value="1"/>
</dbReference>
<keyword evidence="2" id="KW-1185">Reference proteome</keyword>
<evidence type="ECO:0000313" key="1">
    <source>
        <dbReference type="EMBL" id="KAJ7315768.1"/>
    </source>
</evidence>
<dbReference type="AlphaFoldDB" id="A0AAD6ZD42"/>
<dbReference type="Proteomes" id="UP001218218">
    <property type="component" value="Unassembled WGS sequence"/>
</dbReference>
<organism evidence="1 2">
    <name type="scientific">Mycena albidolilacea</name>
    <dbReference type="NCBI Taxonomy" id="1033008"/>
    <lineage>
        <taxon>Eukaryota</taxon>
        <taxon>Fungi</taxon>
        <taxon>Dikarya</taxon>
        <taxon>Basidiomycota</taxon>
        <taxon>Agaricomycotina</taxon>
        <taxon>Agaricomycetes</taxon>
        <taxon>Agaricomycetidae</taxon>
        <taxon>Agaricales</taxon>
        <taxon>Marasmiineae</taxon>
        <taxon>Mycenaceae</taxon>
        <taxon>Mycena</taxon>
    </lineage>
</organism>
<comment type="caution">
    <text evidence="1">The sequence shown here is derived from an EMBL/GenBank/DDBJ whole genome shotgun (WGS) entry which is preliminary data.</text>
</comment>
<dbReference type="EMBL" id="JARIHO010000060">
    <property type="protein sequence ID" value="KAJ7315768.1"/>
    <property type="molecule type" value="Genomic_DNA"/>
</dbReference>
<accession>A0AAD6ZD42</accession>
<gene>
    <name evidence="1" type="ORF">DFH08DRAFT_820346</name>
</gene>